<dbReference type="PIRSF" id="PIRSF000103">
    <property type="entry name" value="HIBADH"/>
    <property type="match status" value="1"/>
</dbReference>
<dbReference type="InterPro" id="IPR015815">
    <property type="entry name" value="HIBADH-related"/>
</dbReference>
<dbReference type="PANTHER" id="PTHR43580">
    <property type="entry name" value="OXIDOREDUCTASE GLYR1-RELATED"/>
    <property type="match status" value="1"/>
</dbReference>
<dbReference type="RefSeq" id="WP_189213896.1">
    <property type="nucleotide sequence ID" value="NZ_BMRB01000008.1"/>
</dbReference>
<organism evidence="5 6">
    <name type="scientific">Actinokineospora fastidiosa</name>
    <dbReference type="NCBI Taxonomy" id="1816"/>
    <lineage>
        <taxon>Bacteria</taxon>
        <taxon>Bacillati</taxon>
        <taxon>Actinomycetota</taxon>
        <taxon>Actinomycetes</taxon>
        <taxon>Pseudonocardiales</taxon>
        <taxon>Pseudonocardiaceae</taxon>
        <taxon>Actinokineospora</taxon>
    </lineage>
</organism>
<dbReference type="GO" id="GO:0016491">
    <property type="term" value="F:oxidoreductase activity"/>
    <property type="evidence" value="ECO:0007669"/>
    <property type="project" value="UniProtKB-KW"/>
</dbReference>
<evidence type="ECO:0000313" key="5">
    <source>
        <dbReference type="EMBL" id="GGS56393.1"/>
    </source>
</evidence>
<dbReference type="Pfam" id="PF21761">
    <property type="entry name" value="RedAm-like_C"/>
    <property type="match status" value="1"/>
</dbReference>
<feature type="domain" description="NADPH-dependent reductive aminase-like C-terminal" evidence="4">
    <location>
        <begin position="158"/>
        <end position="284"/>
    </location>
</feature>
<name>A0A918LIH5_9PSEU</name>
<evidence type="ECO:0000259" key="3">
    <source>
        <dbReference type="Pfam" id="PF03446"/>
    </source>
</evidence>
<dbReference type="InterPro" id="IPR051265">
    <property type="entry name" value="HIBADH-related_NP60_sf"/>
</dbReference>
<comment type="similarity">
    <text evidence="1">Belongs to the HIBADH-related family.</text>
</comment>
<evidence type="ECO:0000259" key="4">
    <source>
        <dbReference type="Pfam" id="PF21761"/>
    </source>
</evidence>
<dbReference type="InterPro" id="IPR048666">
    <property type="entry name" value="RedAm-like_C"/>
</dbReference>
<feature type="domain" description="6-phosphogluconate dehydrogenase NADP-binding" evidence="3">
    <location>
        <begin position="5"/>
        <end position="151"/>
    </location>
</feature>
<dbReference type="InterPro" id="IPR002204">
    <property type="entry name" value="3-OH-isobutyrate_DH-rel_CS"/>
</dbReference>
<dbReference type="EMBL" id="BMRB01000008">
    <property type="protein sequence ID" value="GGS56393.1"/>
    <property type="molecule type" value="Genomic_DNA"/>
</dbReference>
<dbReference type="GO" id="GO:0050661">
    <property type="term" value="F:NADP binding"/>
    <property type="evidence" value="ECO:0007669"/>
    <property type="project" value="InterPro"/>
</dbReference>
<dbReference type="AlphaFoldDB" id="A0A918LIH5"/>
<dbReference type="InterPro" id="IPR008927">
    <property type="entry name" value="6-PGluconate_DH-like_C_sf"/>
</dbReference>
<dbReference type="PROSITE" id="PS00895">
    <property type="entry name" value="3_HYDROXYISOBUT_DH"/>
    <property type="match status" value="1"/>
</dbReference>
<dbReference type="SUPFAM" id="SSF51735">
    <property type="entry name" value="NAD(P)-binding Rossmann-fold domains"/>
    <property type="match status" value="1"/>
</dbReference>
<evidence type="ECO:0000313" key="6">
    <source>
        <dbReference type="Proteomes" id="UP000660680"/>
    </source>
</evidence>
<reference evidence="5" key="2">
    <citation type="submission" date="2020-09" db="EMBL/GenBank/DDBJ databases">
        <authorList>
            <person name="Sun Q."/>
            <person name="Ohkuma M."/>
        </authorList>
    </citation>
    <scope>NUCLEOTIDE SEQUENCE</scope>
    <source>
        <strain evidence="5">JCM 3276</strain>
    </source>
</reference>
<dbReference type="InterPro" id="IPR013328">
    <property type="entry name" value="6PGD_dom2"/>
</dbReference>
<keyword evidence="2" id="KW-0560">Oxidoreductase</keyword>
<reference evidence="5" key="1">
    <citation type="journal article" date="2014" name="Int. J. Syst. Evol. Microbiol.">
        <title>Complete genome sequence of Corynebacterium casei LMG S-19264T (=DSM 44701T), isolated from a smear-ripened cheese.</title>
        <authorList>
            <consortium name="US DOE Joint Genome Institute (JGI-PGF)"/>
            <person name="Walter F."/>
            <person name="Albersmeier A."/>
            <person name="Kalinowski J."/>
            <person name="Ruckert C."/>
        </authorList>
    </citation>
    <scope>NUCLEOTIDE SEQUENCE</scope>
    <source>
        <strain evidence="5">JCM 3276</strain>
    </source>
</reference>
<gene>
    <name evidence="5" type="ORF">GCM10010171_59210</name>
</gene>
<protein>
    <submittedName>
        <fullName evidence="5">6-phosphogluconate dehydrogenase</fullName>
    </submittedName>
</protein>
<proteinExistence type="inferred from homology"/>
<dbReference type="InterPro" id="IPR036291">
    <property type="entry name" value="NAD(P)-bd_dom_sf"/>
</dbReference>
<dbReference type="Gene3D" id="1.10.1040.10">
    <property type="entry name" value="N-(1-d-carboxylethyl)-l-norvaline Dehydrogenase, domain 2"/>
    <property type="match status" value="1"/>
</dbReference>
<dbReference type="PANTHER" id="PTHR43580:SF2">
    <property type="entry name" value="CYTOKINE-LIKE NUCLEAR FACTOR N-PAC"/>
    <property type="match status" value="1"/>
</dbReference>
<sequence length="289" mass="30811">MTKQLTLIGLGPMGQAMVGRYLDAGYRVTVWNRTASRADGLVARGAVRAETAADAVAANKLVLLSLTDYKAMYDILDGVDVAGRVIVNLSSDTPADSVKAAAWLAERGAELVVGGVMVPAQLVGEEPAYVFYSGPRAVFDEHVETLRVIGRPDYMGAEHGLAQLFYQAQLDVFLTSLAVTLHASALIEAAGVDPKVLGPYLAETFTTMPMYFEETFEHIARGEHPGDEANILMMGATAEHVVGASEQAGVDAALPAAVASLYERAIAAGRGRESWTALYDVIRQRTLVP</sequence>
<evidence type="ECO:0000256" key="1">
    <source>
        <dbReference type="ARBA" id="ARBA00009080"/>
    </source>
</evidence>
<keyword evidence="6" id="KW-1185">Reference proteome</keyword>
<dbReference type="Gene3D" id="3.40.50.720">
    <property type="entry name" value="NAD(P)-binding Rossmann-like Domain"/>
    <property type="match status" value="1"/>
</dbReference>
<dbReference type="Pfam" id="PF03446">
    <property type="entry name" value="NAD_binding_2"/>
    <property type="match status" value="1"/>
</dbReference>
<evidence type="ECO:0000256" key="2">
    <source>
        <dbReference type="ARBA" id="ARBA00023002"/>
    </source>
</evidence>
<dbReference type="InterPro" id="IPR006115">
    <property type="entry name" value="6PGDH_NADP-bd"/>
</dbReference>
<accession>A0A918LIH5</accession>
<comment type="caution">
    <text evidence="5">The sequence shown here is derived from an EMBL/GenBank/DDBJ whole genome shotgun (WGS) entry which is preliminary data.</text>
</comment>
<dbReference type="SUPFAM" id="SSF48179">
    <property type="entry name" value="6-phosphogluconate dehydrogenase C-terminal domain-like"/>
    <property type="match status" value="1"/>
</dbReference>
<dbReference type="GO" id="GO:0016054">
    <property type="term" value="P:organic acid catabolic process"/>
    <property type="evidence" value="ECO:0007669"/>
    <property type="project" value="UniProtKB-ARBA"/>
</dbReference>
<dbReference type="Proteomes" id="UP000660680">
    <property type="component" value="Unassembled WGS sequence"/>
</dbReference>